<organism evidence="1 3">
    <name type="scientific">Rathayibacter rathayi</name>
    <name type="common">Corynebacterium rathayi</name>
    <dbReference type="NCBI Taxonomy" id="33887"/>
    <lineage>
        <taxon>Bacteria</taxon>
        <taxon>Bacillati</taxon>
        <taxon>Actinomycetota</taxon>
        <taxon>Actinomycetes</taxon>
        <taxon>Micrococcales</taxon>
        <taxon>Microbacteriaceae</taxon>
        <taxon>Rathayibacter</taxon>
    </lineage>
</organism>
<evidence type="ECO:0000313" key="4">
    <source>
        <dbReference type="Proteomes" id="UP000239698"/>
    </source>
</evidence>
<evidence type="ECO:0000313" key="2">
    <source>
        <dbReference type="EMBL" id="PPH71273.1"/>
    </source>
</evidence>
<keyword evidence="4" id="KW-1185">Reference proteome</keyword>
<evidence type="ECO:0000313" key="3">
    <source>
        <dbReference type="Proteomes" id="UP000237881"/>
    </source>
</evidence>
<dbReference type="EMBL" id="PSUL01000029">
    <property type="protein sequence ID" value="PPF11961.1"/>
    <property type="molecule type" value="Genomic_DNA"/>
</dbReference>
<name>A0ABD6W6W0_RATRA</name>
<gene>
    <name evidence="1" type="ORF">C5C04_11530</name>
    <name evidence="2" type="ORF">C5C40_15215</name>
</gene>
<dbReference type="AlphaFoldDB" id="A0ABD6W6W0"/>
<evidence type="ECO:0000313" key="1">
    <source>
        <dbReference type="EMBL" id="PPF11961.1"/>
    </source>
</evidence>
<accession>A0ABD6W6W0</accession>
<reference evidence="3 4" key="1">
    <citation type="submission" date="2018-02" db="EMBL/GenBank/DDBJ databases">
        <title>Bacteriophage NCPPB3778 and a type I-E CRISPR drive the evolution of the US Biological Select Agent, Rathayibacter toxicus.</title>
        <authorList>
            <person name="Davis E.W.II."/>
            <person name="Tabima J.F."/>
            <person name="Weisberg A.J."/>
            <person name="Lopes L.D."/>
            <person name="Wiseman M.S."/>
            <person name="Wiseman M.S."/>
            <person name="Pupko T."/>
            <person name="Belcher M.S."/>
            <person name="Sechler A.J."/>
            <person name="Tancos M.A."/>
            <person name="Schroeder B.K."/>
            <person name="Murray T.D."/>
            <person name="Luster D.G."/>
            <person name="Schneider W.L."/>
            <person name="Rogers E."/>
            <person name="Andreote F.D."/>
            <person name="Grunwald N.J."/>
            <person name="Putnam M.L."/>
            <person name="Chang J.H."/>
        </authorList>
    </citation>
    <scope>NUCLEOTIDE SEQUENCE [LARGE SCALE GENOMIC DNA]</scope>
    <source>
        <strain evidence="2 4">AY1D6</strain>
        <strain evidence="1 3">AY1I9</strain>
    </source>
</reference>
<sequence>MGQTYDISKYADDGYRDVTGTDYALGRDADYIKGVALEAKLRSKAAVDAYTTVVDQAIAALSDSGLSAREIARRLDLSKSHVARKLRRAPYRSVPQPEIDSLVEAVWSEGLQGERERLSPREGDFARPLTYSLNILGSLSNEAPHS</sequence>
<dbReference type="Proteomes" id="UP000239698">
    <property type="component" value="Unassembled WGS sequence"/>
</dbReference>
<protein>
    <submittedName>
        <fullName evidence="1">Uncharacterized protein</fullName>
    </submittedName>
</protein>
<proteinExistence type="predicted"/>
<dbReference type="Proteomes" id="UP000237881">
    <property type="component" value="Unassembled WGS sequence"/>
</dbReference>
<dbReference type="EMBL" id="PSVT01000059">
    <property type="protein sequence ID" value="PPH71273.1"/>
    <property type="molecule type" value="Genomic_DNA"/>
</dbReference>
<comment type="caution">
    <text evidence="1">The sequence shown here is derived from an EMBL/GenBank/DDBJ whole genome shotgun (WGS) entry which is preliminary data.</text>
</comment>
<dbReference type="RefSeq" id="WP_104249288.1">
    <property type="nucleotide sequence ID" value="NZ_PSUD01000059.1"/>
</dbReference>